<feature type="transmembrane region" description="Helical" evidence="7">
    <location>
        <begin position="115"/>
        <end position="135"/>
    </location>
</feature>
<dbReference type="RefSeq" id="WP_119008994.1">
    <property type="nucleotide sequence ID" value="NZ_BJXK01000001.1"/>
</dbReference>
<dbReference type="AlphaFoldDB" id="A0A511QKF8"/>
<dbReference type="Proteomes" id="UP000321113">
    <property type="component" value="Unassembled WGS sequence"/>
</dbReference>
<feature type="transmembrane region" description="Helical" evidence="7">
    <location>
        <begin position="181"/>
        <end position="203"/>
    </location>
</feature>
<evidence type="ECO:0000313" key="8">
    <source>
        <dbReference type="EMBL" id="GEM77814.1"/>
    </source>
</evidence>
<evidence type="ECO:0000256" key="5">
    <source>
        <dbReference type="ARBA" id="ARBA00022989"/>
    </source>
</evidence>
<evidence type="ECO:0000256" key="6">
    <source>
        <dbReference type="ARBA" id="ARBA00023136"/>
    </source>
</evidence>
<dbReference type="GO" id="GO:0022857">
    <property type="term" value="F:transmembrane transporter activity"/>
    <property type="evidence" value="ECO:0007669"/>
    <property type="project" value="InterPro"/>
</dbReference>
<dbReference type="OrthoDB" id="8843934at2"/>
<protein>
    <submittedName>
        <fullName evidence="8">Ribose import permease protein RbsC</fullName>
    </submittedName>
</protein>
<accession>A0A511QKF8</accession>
<feature type="transmembrane region" description="Helical" evidence="7">
    <location>
        <begin position="232"/>
        <end position="252"/>
    </location>
</feature>
<evidence type="ECO:0000256" key="7">
    <source>
        <dbReference type="SAM" id="Phobius"/>
    </source>
</evidence>
<reference evidence="8 9" key="1">
    <citation type="submission" date="2019-07" db="EMBL/GenBank/DDBJ databases">
        <title>Whole genome shotgun sequence of Vibrio superstes NBRC 103154.</title>
        <authorList>
            <person name="Hosoyama A."/>
            <person name="Uohara A."/>
            <person name="Ohji S."/>
            <person name="Ichikawa N."/>
        </authorList>
    </citation>
    <scope>NUCLEOTIDE SEQUENCE [LARGE SCALE GENOMIC DNA]</scope>
    <source>
        <strain evidence="8 9">NBRC 103154</strain>
    </source>
</reference>
<sequence length="336" mass="35390">MSDNLHHLTEDNISAQSSPTVSERLKRINWGNYAPLIALAVLFAISAIASEHFLIPRNLTNILRQVSYTGIIALGMTFVIIAGGIDLSVGSTLALVGVLIIMLLNYLGIGWMSVSLAIVAAMVLGALFGAINGLLTTVGKITAFVATLATMSIYRSLTLYLSDAGEVVSSNPNYPKIGTGYFLELPIPVWVFLILAVIGHVLLKHTAFGRHVCAVGSNPKVATYSAINVQKIVFLTFVLLGFTVGVSAVMLSSRLNSISPGDAGLFYELDVIAAVVIGGTAMSGGKGSIWGTVVGAIILGIINNMLNLLGVSPYLQGTVKGAVILLAVLMQFKRSE</sequence>
<organism evidence="8 9">
    <name type="scientific">Vibrio superstes NBRC 103154</name>
    <dbReference type="NCBI Taxonomy" id="1219062"/>
    <lineage>
        <taxon>Bacteria</taxon>
        <taxon>Pseudomonadati</taxon>
        <taxon>Pseudomonadota</taxon>
        <taxon>Gammaproteobacteria</taxon>
        <taxon>Vibrionales</taxon>
        <taxon>Vibrionaceae</taxon>
        <taxon>Vibrio</taxon>
    </lineage>
</organism>
<name>A0A511QKF8_9VIBR</name>
<comment type="similarity">
    <text evidence="2">Belongs to the binding-protein-dependent transport system permease family. AraH/RbsC subfamily.</text>
</comment>
<evidence type="ECO:0000313" key="9">
    <source>
        <dbReference type="Proteomes" id="UP000321113"/>
    </source>
</evidence>
<feature type="transmembrane region" description="Helical" evidence="7">
    <location>
        <begin position="289"/>
        <end position="308"/>
    </location>
</feature>
<dbReference type="PANTHER" id="PTHR32196">
    <property type="entry name" value="ABC TRANSPORTER PERMEASE PROTEIN YPHD-RELATED-RELATED"/>
    <property type="match status" value="1"/>
</dbReference>
<keyword evidence="5 7" id="KW-1133">Transmembrane helix</keyword>
<dbReference type="InterPro" id="IPR001851">
    <property type="entry name" value="ABC_transp_permease"/>
</dbReference>
<proteinExistence type="inferred from homology"/>
<comment type="subcellular location">
    <subcellularLocation>
        <location evidence="1">Cell inner membrane</location>
        <topology evidence="1">Multi-pass membrane protein</topology>
    </subcellularLocation>
</comment>
<comment type="caution">
    <text evidence="8">The sequence shown here is derived from an EMBL/GenBank/DDBJ whole genome shotgun (WGS) entry which is preliminary data.</text>
</comment>
<dbReference type="GO" id="GO:0005886">
    <property type="term" value="C:plasma membrane"/>
    <property type="evidence" value="ECO:0007669"/>
    <property type="project" value="UniProtKB-SubCell"/>
</dbReference>
<keyword evidence="9" id="KW-1185">Reference proteome</keyword>
<keyword evidence="4 7" id="KW-0812">Transmembrane</keyword>
<evidence type="ECO:0000256" key="4">
    <source>
        <dbReference type="ARBA" id="ARBA00022692"/>
    </source>
</evidence>
<evidence type="ECO:0000256" key="2">
    <source>
        <dbReference type="ARBA" id="ARBA00007942"/>
    </source>
</evidence>
<feature type="transmembrane region" description="Helical" evidence="7">
    <location>
        <begin position="66"/>
        <end position="85"/>
    </location>
</feature>
<evidence type="ECO:0000256" key="3">
    <source>
        <dbReference type="ARBA" id="ARBA00022475"/>
    </source>
</evidence>
<feature type="transmembrane region" description="Helical" evidence="7">
    <location>
        <begin position="92"/>
        <end position="109"/>
    </location>
</feature>
<keyword evidence="6 7" id="KW-0472">Membrane</keyword>
<dbReference type="EMBL" id="BJXK01000001">
    <property type="protein sequence ID" value="GEM77814.1"/>
    <property type="molecule type" value="Genomic_DNA"/>
</dbReference>
<gene>
    <name evidence="8" type="primary">rbsC</name>
    <name evidence="8" type="ORF">VSU01S_00590</name>
</gene>
<dbReference type="CDD" id="cd06579">
    <property type="entry name" value="TM_PBP1_transp_AraH_like"/>
    <property type="match status" value="1"/>
</dbReference>
<keyword evidence="3" id="KW-1003">Cell membrane</keyword>
<feature type="transmembrane region" description="Helical" evidence="7">
    <location>
        <begin position="33"/>
        <end position="54"/>
    </location>
</feature>
<evidence type="ECO:0000256" key="1">
    <source>
        <dbReference type="ARBA" id="ARBA00004429"/>
    </source>
</evidence>
<dbReference type="Pfam" id="PF02653">
    <property type="entry name" value="BPD_transp_2"/>
    <property type="match status" value="1"/>
</dbReference>